<gene>
    <name evidence="2" type="ORF">PSECIP111854_00009</name>
</gene>
<keyword evidence="1" id="KW-0732">Signal</keyword>
<dbReference type="NCBIfam" id="NF041384">
    <property type="entry name" value="YHS_seleno_dom"/>
    <property type="match status" value="1"/>
</dbReference>
<dbReference type="Proteomes" id="UP001152467">
    <property type="component" value="Unassembled WGS sequence"/>
</dbReference>
<sequence>MSFTHLLTKPVKKIIAILVISFSAFANAGADTDTDENGVTLAGHDAVAYFTENKPVVGSTKFTAVYNDAIYRFSSAKNRDMFNAEPSKYAPQYGGFCAYGMTFGKKFEIDGKAFEVVDGKLYVNKNLSVYEAWKKDVPTHITQANEQWPTVENVAAGKL</sequence>
<keyword evidence="3" id="KW-1185">Reference proteome</keyword>
<evidence type="ECO:0000313" key="2">
    <source>
        <dbReference type="EMBL" id="CAH9049376.1"/>
    </source>
</evidence>
<name>A0A9W4VL74_9GAMM</name>
<evidence type="ECO:0008006" key="4">
    <source>
        <dbReference type="Google" id="ProtNLM"/>
    </source>
</evidence>
<comment type="caution">
    <text evidence="2">The sequence shown here is derived from an EMBL/GenBank/DDBJ whole genome shotgun (WGS) entry which is preliminary data.</text>
</comment>
<dbReference type="AlphaFoldDB" id="A0A9W4VL74"/>
<dbReference type="RefSeq" id="WP_261625506.1">
    <property type="nucleotide sequence ID" value="NZ_CAMAPC010000001.1"/>
</dbReference>
<protein>
    <recommendedName>
        <fullName evidence="4">YHS domain protein</fullName>
    </recommendedName>
</protein>
<reference evidence="2" key="1">
    <citation type="submission" date="2022-07" db="EMBL/GenBank/DDBJ databases">
        <authorList>
            <person name="Criscuolo A."/>
        </authorList>
    </citation>
    <scope>NUCLEOTIDE SEQUENCE</scope>
    <source>
        <strain evidence="2">CIP111854</strain>
    </source>
</reference>
<evidence type="ECO:0000313" key="3">
    <source>
        <dbReference type="Proteomes" id="UP001152467"/>
    </source>
</evidence>
<dbReference type="EMBL" id="CAMAPC010000001">
    <property type="protein sequence ID" value="CAH9049376.1"/>
    <property type="molecule type" value="Genomic_DNA"/>
</dbReference>
<feature type="chain" id="PRO_5040892670" description="YHS domain protein" evidence="1">
    <location>
        <begin position="29"/>
        <end position="159"/>
    </location>
</feature>
<feature type="signal peptide" evidence="1">
    <location>
        <begin position="1"/>
        <end position="28"/>
    </location>
</feature>
<organism evidence="2 3">
    <name type="scientific">Pseudoalteromonas holothuriae</name>
    <dbReference type="NCBI Taxonomy" id="2963714"/>
    <lineage>
        <taxon>Bacteria</taxon>
        <taxon>Pseudomonadati</taxon>
        <taxon>Pseudomonadota</taxon>
        <taxon>Gammaproteobacteria</taxon>
        <taxon>Alteromonadales</taxon>
        <taxon>Pseudoalteromonadaceae</taxon>
        <taxon>Pseudoalteromonas</taxon>
    </lineage>
</organism>
<accession>A0A9W4VL74</accession>
<proteinExistence type="predicted"/>
<evidence type="ECO:0000256" key="1">
    <source>
        <dbReference type="SAM" id="SignalP"/>
    </source>
</evidence>